<dbReference type="InterPro" id="IPR036388">
    <property type="entry name" value="WH-like_DNA-bd_sf"/>
</dbReference>
<evidence type="ECO:0000313" key="4">
    <source>
        <dbReference type="Proteomes" id="UP000050700"/>
    </source>
</evidence>
<dbReference type="InterPro" id="IPR009057">
    <property type="entry name" value="Homeodomain-like_sf"/>
</dbReference>
<sequence>MIKARYFYLYKLIVRCRFFIAKYNTLFKQQVIEFYIQNGKNYSLIHKHFQLDSRTLRHWINQFNHSGINGLAVLGKKRNYSLKFKLNVIQTVKNGQFL</sequence>
<comment type="caution">
    <text evidence="3">The sequence shown here is derived from an EMBL/GenBank/DDBJ whole genome shotgun (WGS) entry which is preliminary data.</text>
</comment>
<dbReference type="Pfam" id="PF13518">
    <property type="entry name" value="HTH_28"/>
    <property type="match status" value="1"/>
</dbReference>
<name>A0A0D0IIP4_HAEIF</name>
<dbReference type="PANTHER" id="PTHR33795:SF1">
    <property type="entry name" value="INSERTION ELEMENT IS150 PROTEIN INSJ"/>
    <property type="match status" value="1"/>
</dbReference>
<dbReference type="EMBL" id="JMQP01000002">
    <property type="protein sequence ID" value="KIS35998.1"/>
    <property type="molecule type" value="Genomic_DNA"/>
</dbReference>
<organism evidence="3 4">
    <name type="scientific">Haemophilus influenzae</name>
    <dbReference type="NCBI Taxonomy" id="727"/>
    <lineage>
        <taxon>Bacteria</taxon>
        <taxon>Pseudomonadati</taxon>
        <taxon>Pseudomonadota</taxon>
        <taxon>Gammaproteobacteria</taxon>
        <taxon>Pasteurellales</taxon>
        <taxon>Pasteurellaceae</taxon>
        <taxon>Haemophilus</taxon>
    </lineage>
</organism>
<feature type="domain" description="Insertion element IS150 protein InsJ-like helix-turn-helix" evidence="2">
    <location>
        <begin position="27"/>
        <end position="71"/>
    </location>
</feature>
<proteinExistence type="inferred from homology"/>
<protein>
    <recommendedName>
        <fullName evidence="2">Insertion element IS150 protein InsJ-like helix-turn-helix domain-containing protein</fullName>
    </recommendedName>
</protein>
<dbReference type="Gene3D" id="1.10.10.10">
    <property type="entry name" value="Winged helix-like DNA-binding domain superfamily/Winged helix DNA-binding domain"/>
    <property type="match status" value="1"/>
</dbReference>
<comment type="similarity">
    <text evidence="1">Belongs to the IS150/IS1296 orfA family.</text>
</comment>
<evidence type="ECO:0000256" key="1">
    <source>
        <dbReference type="ARBA" id="ARBA00038232"/>
    </source>
</evidence>
<dbReference type="PATRIC" id="fig|727.564.peg.1833"/>
<evidence type="ECO:0000259" key="2">
    <source>
        <dbReference type="Pfam" id="PF13518"/>
    </source>
</evidence>
<dbReference type="PANTHER" id="PTHR33795">
    <property type="entry name" value="INSERTION ELEMENT IS150 PROTEIN INSJ"/>
    <property type="match status" value="1"/>
</dbReference>
<dbReference type="InterPro" id="IPR055247">
    <property type="entry name" value="InsJ-like_HTH"/>
</dbReference>
<dbReference type="SUPFAM" id="SSF46689">
    <property type="entry name" value="Homeodomain-like"/>
    <property type="match status" value="1"/>
</dbReference>
<dbReference type="AlphaFoldDB" id="A0A0D0IIP4"/>
<evidence type="ECO:0000313" key="3">
    <source>
        <dbReference type="EMBL" id="KIS35998.1"/>
    </source>
</evidence>
<dbReference type="InterPro" id="IPR052057">
    <property type="entry name" value="IS150/IS1296_orfA-like"/>
</dbReference>
<accession>A0A0D0IIP4</accession>
<reference evidence="3 4" key="1">
    <citation type="submission" date="2014-05" db="EMBL/GenBank/DDBJ databases">
        <title>Methylome analysis of the phasevarions of Haemophilus influenzae.</title>
        <authorList>
            <person name="Atack J.M."/>
            <person name="Fox K.L."/>
            <person name="Power P.M."/>
            <person name="Clark T."/>
            <person name="Jurcisek J."/>
            <person name="Korlach J."/>
            <person name="Bakaletz L.O."/>
            <person name="Jennings M.P."/>
        </authorList>
    </citation>
    <scope>NUCLEOTIDE SEQUENCE [LARGE SCALE GENOMIC DNA]</scope>
    <source>
        <strain evidence="3 4">1209</strain>
    </source>
</reference>
<gene>
    <name evidence="3" type="ORF">NTHI1209_01621</name>
</gene>
<dbReference type="Proteomes" id="UP000050700">
    <property type="component" value="Unassembled WGS sequence"/>
</dbReference>